<feature type="compositionally biased region" description="Polar residues" evidence="1">
    <location>
        <begin position="279"/>
        <end position="289"/>
    </location>
</feature>
<organism evidence="2 3">
    <name type="scientific">Cyclocybe aegerita</name>
    <name type="common">Black poplar mushroom</name>
    <name type="synonym">Agrocybe aegerita</name>
    <dbReference type="NCBI Taxonomy" id="1973307"/>
    <lineage>
        <taxon>Eukaryota</taxon>
        <taxon>Fungi</taxon>
        <taxon>Dikarya</taxon>
        <taxon>Basidiomycota</taxon>
        <taxon>Agaricomycotina</taxon>
        <taxon>Agaricomycetes</taxon>
        <taxon>Agaricomycetidae</taxon>
        <taxon>Agaricales</taxon>
        <taxon>Agaricineae</taxon>
        <taxon>Bolbitiaceae</taxon>
        <taxon>Cyclocybe</taxon>
    </lineage>
</organism>
<feature type="compositionally biased region" description="Pro residues" evidence="1">
    <location>
        <begin position="398"/>
        <end position="414"/>
    </location>
</feature>
<evidence type="ECO:0000313" key="3">
    <source>
        <dbReference type="Proteomes" id="UP000467700"/>
    </source>
</evidence>
<protein>
    <submittedName>
        <fullName evidence="2">Uncharacterized protein</fullName>
    </submittedName>
</protein>
<dbReference type="InterPro" id="IPR051412">
    <property type="entry name" value="Formin_Homology_Diaphanous_sf"/>
</dbReference>
<sequence length="975" mass="105755">MSRAGTYDGEIGRGRRRSGDGSSSSRDSSPARPGPKRSFSPTSDDGDLVIPPIPDDDTPPPSEGPLLRRAVGFAFTSDTGTTALAASASSISTYDANLEPASTRVFLPGQAVPQPPKAKAKKGGTKRPRKPDAYPGQTSRFRLQTYDPTPSAEPPMHAGSGPYSSLYRGTPQVAVERPRRRQLSADPSLSTGSNGGHPSSSAMGSTFVDGHPGSAAAGSSSGSAMTIPASRTSRDPLPPPKSNLPPFPPPLPSAPKKTLDDSRHNPHGTPQHVRRVDNTSKPPSSSRQTGHSQQSSASPQPSHGGESSSSSHAPSHSHYRQDYDAPDAPMPMSPVRDMSPPPPHASHHVSPRAPRTSSSRILSPSAPVRSPPPRRNMSPPSVPSPRNTSPLEQHAYTHPPPPQSAQRQRPPPQPAGVAQRTSSSSSQQGGNPTPSGETPAQRKVKQIPLRMVTLLITDMRSGTEDPQLAEVKIPLRPGDNPADGFWADAKDIGTQLQSSPARIDGPARAYTLRGRYRQFILRVTSDNVDEISSCNVVVKPDRTIDLVVELLQPPGQVPRPPQIPRELWSPAYDEPEPQQEYPMDVEARRENYDIPNSRKRINSPSFDDYDSYRSNGPPPPPNHPHSNQGPSKVPRHDYSWQTSPRRLSPPRSFHAAMERRRQQSQSRDQEPHSSYPNTQVEYPPVSPRHHQPSVAGVPGPLPPPVPAPPPQPVYSTRNEGPSDDDMTPPDEPFIRSVDRLIQEDHEGFSEFFRKRGSSRACDAVAQYTFVMRMVNVLVGRQPPGFVQLIEESHIIRALQIDEEGYLERCKETMRLLQKFGKNGSVLQDPRVMDMLHDMKAPPYGSNPPKKLLKLLQTLEELWKTDGVNLMLDGINPPPKTPQSPRTSGPGENQPPLPNGARHVQPNGGGRQKQQPPPPPPPPSQPHASQHPGQQRSPPVPTPPPPPGSAGSPPPSDSAPRSSQPARPTSSFSEHR</sequence>
<accession>A0A8S0XDR8</accession>
<feature type="compositionally biased region" description="Pro residues" evidence="1">
    <location>
        <begin position="699"/>
        <end position="712"/>
    </location>
</feature>
<comment type="caution">
    <text evidence="2">The sequence shown here is derived from an EMBL/GenBank/DDBJ whole genome shotgun (WGS) entry which is preliminary data.</text>
</comment>
<dbReference type="AlphaFoldDB" id="A0A8S0XDR8"/>
<feature type="compositionally biased region" description="Basic and acidic residues" evidence="1">
    <location>
        <begin position="656"/>
        <end position="671"/>
    </location>
</feature>
<feature type="compositionally biased region" description="Basic residues" evidence="1">
    <location>
        <begin position="118"/>
        <end position="129"/>
    </location>
</feature>
<dbReference type="GO" id="GO:0005884">
    <property type="term" value="C:actin filament"/>
    <property type="evidence" value="ECO:0007669"/>
    <property type="project" value="TreeGrafter"/>
</dbReference>
<feature type="region of interest" description="Disordered" evidence="1">
    <location>
        <begin position="553"/>
        <end position="729"/>
    </location>
</feature>
<feature type="compositionally biased region" description="Low complexity" evidence="1">
    <location>
        <begin position="213"/>
        <end position="224"/>
    </location>
</feature>
<feature type="compositionally biased region" description="Low complexity" evidence="1">
    <location>
        <begin position="290"/>
        <end position="316"/>
    </location>
</feature>
<feature type="compositionally biased region" description="Low complexity" evidence="1">
    <location>
        <begin position="375"/>
        <end position="387"/>
    </location>
</feature>
<feature type="compositionally biased region" description="Pro residues" evidence="1">
    <location>
        <begin position="914"/>
        <end position="924"/>
    </location>
</feature>
<feature type="compositionally biased region" description="Polar residues" evidence="1">
    <location>
        <begin position="136"/>
        <end position="148"/>
    </location>
</feature>
<keyword evidence="3" id="KW-1185">Reference proteome</keyword>
<dbReference type="EMBL" id="CACVBS010000013">
    <property type="protein sequence ID" value="CAA7259107.1"/>
    <property type="molecule type" value="Genomic_DNA"/>
</dbReference>
<reference evidence="2 3" key="1">
    <citation type="submission" date="2020-01" db="EMBL/GenBank/DDBJ databases">
        <authorList>
            <person name="Gupta K D."/>
        </authorList>
    </citation>
    <scope>NUCLEOTIDE SEQUENCE [LARGE SCALE GENOMIC DNA]</scope>
</reference>
<feature type="compositionally biased region" description="Polar residues" evidence="1">
    <location>
        <begin position="185"/>
        <end position="204"/>
    </location>
</feature>
<dbReference type="OrthoDB" id="3215534at2759"/>
<name>A0A8S0XDR8_CYCAE</name>
<feature type="compositionally biased region" description="Pro residues" evidence="1">
    <location>
        <begin position="236"/>
        <end position="253"/>
    </location>
</feature>
<feature type="compositionally biased region" description="Basic and acidic residues" evidence="1">
    <location>
        <begin position="10"/>
        <end position="19"/>
    </location>
</feature>
<feature type="region of interest" description="Disordered" evidence="1">
    <location>
        <begin position="869"/>
        <end position="975"/>
    </location>
</feature>
<feature type="compositionally biased region" description="Low complexity" evidence="1">
    <location>
        <begin position="925"/>
        <end position="936"/>
    </location>
</feature>
<feature type="region of interest" description="Disordered" evidence="1">
    <location>
        <begin position="105"/>
        <end position="446"/>
    </location>
</feature>
<feature type="compositionally biased region" description="Pro residues" evidence="1">
    <location>
        <begin position="937"/>
        <end position="956"/>
    </location>
</feature>
<dbReference type="Proteomes" id="UP000467700">
    <property type="component" value="Unassembled WGS sequence"/>
</dbReference>
<dbReference type="GO" id="GO:0030041">
    <property type="term" value="P:actin filament polymerization"/>
    <property type="evidence" value="ECO:0007669"/>
    <property type="project" value="TreeGrafter"/>
</dbReference>
<evidence type="ECO:0000256" key="1">
    <source>
        <dbReference type="SAM" id="MobiDB-lite"/>
    </source>
</evidence>
<evidence type="ECO:0000313" key="2">
    <source>
        <dbReference type="EMBL" id="CAA7259107.1"/>
    </source>
</evidence>
<feature type="compositionally biased region" description="Low complexity" evidence="1">
    <location>
        <begin position="957"/>
        <end position="975"/>
    </location>
</feature>
<dbReference type="PANTHER" id="PTHR45691:SF6">
    <property type="entry name" value="PROTEIN DIAPHANOUS"/>
    <property type="match status" value="1"/>
</dbReference>
<dbReference type="PANTHER" id="PTHR45691">
    <property type="entry name" value="PROTEIN DIAPHANOUS"/>
    <property type="match status" value="1"/>
</dbReference>
<gene>
    <name evidence="2" type="ORF">AAE3_LOCUS1373</name>
</gene>
<proteinExistence type="predicted"/>
<feature type="region of interest" description="Disordered" evidence="1">
    <location>
        <begin position="1"/>
        <end position="70"/>
    </location>
</feature>
<feature type="compositionally biased region" description="Low complexity" evidence="1">
    <location>
        <begin position="415"/>
        <end position="435"/>
    </location>
</feature>